<organism evidence="2 3">
    <name type="scientific">Trichoderma simmonsii</name>
    <dbReference type="NCBI Taxonomy" id="1491479"/>
    <lineage>
        <taxon>Eukaryota</taxon>
        <taxon>Fungi</taxon>
        <taxon>Dikarya</taxon>
        <taxon>Ascomycota</taxon>
        <taxon>Pezizomycotina</taxon>
        <taxon>Sordariomycetes</taxon>
        <taxon>Hypocreomycetidae</taxon>
        <taxon>Hypocreales</taxon>
        <taxon>Hypocreaceae</taxon>
        <taxon>Trichoderma</taxon>
    </lineage>
</organism>
<accession>A0A8G0LIE4</accession>
<evidence type="ECO:0000313" key="2">
    <source>
        <dbReference type="EMBL" id="QYT00565.1"/>
    </source>
</evidence>
<dbReference type="EMBL" id="CP075867">
    <property type="protein sequence ID" value="QYT00565.1"/>
    <property type="molecule type" value="Genomic_DNA"/>
</dbReference>
<proteinExistence type="predicted"/>
<dbReference type="AlphaFoldDB" id="A0A8G0LIE4"/>
<dbReference type="Proteomes" id="UP000826661">
    <property type="component" value="Chromosome IV"/>
</dbReference>
<sequence>MARLTHHPISNLSKTTYHVGQLDHVQPPYLSSLLSAVFSSPTSPFPFPPFFPLSMVPSLGMTCSSQQKRKGTGGPNLAPQETHSKAIGSAPAPRVALGPLTMGFFSSEETMTSQKARLASKR</sequence>
<name>A0A8G0LIE4_9HYPO</name>
<evidence type="ECO:0000313" key="3">
    <source>
        <dbReference type="Proteomes" id="UP000826661"/>
    </source>
</evidence>
<gene>
    <name evidence="2" type="ORF">H0G86_007645</name>
</gene>
<protein>
    <submittedName>
        <fullName evidence="2">Uncharacterized protein</fullName>
    </submittedName>
</protein>
<feature type="region of interest" description="Disordered" evidence="1">
    <location>
        <begin position="62"/>
        <end position="94"/>
    </location>
</feature>
<keyword evidence="3" id="KW-1185">Reference proteome</keyword>
<reference evidence="2 3" key="1">
    <citation type="journal article" date="2021" name="BMC Genomics">
        <title>Telomere-to-telomere genome assembly of asparaginase-producing Trichoderma simmonsii.</title>
        <authorList>
            <person name="Chung D."/>
            <person name="Kwon Y.M."/>
            <person name="Yang Y."/>
        </authorList>
    </citation>
    <scope>NUCLEOTIDE SEQUENCE [LARGE SCALE GENOMIC DNA]</scope>
    <source>
        <strain evidence="2 3">GH-Sj1</strain>
    </source>
</reference>
<evidence type="ECO:0000256" key="1">
    <source>
        <dbReference type="SAM" id="MobiDB-lite"/>
    </source>
</evidence>